<organism evidence="1">
    <name type="scientific">Arundo donax</name>
    <name type="common">Giant reed</name>
    <name type="synonym">Donax arundinaceus</name>
    <dbReference type="NCBI Taxonomy" id="35708"/>
    <lineage>
        <taxon>Eukaryota</taxon>
        <taxon>Viridiplantae</taxon>
        <taxon>Streptophyta</taxon>
        <taxon>Embryophyta</taxon>
        <taxon>Tracheophyta</taxon>
        <taxon>Spermatophyta</taxon>
        <taxon>Magnoliopsida</taxon>
        <taxon>Liliopsida</taxon>
        <taxon>Poales</taxon>
        <taxon>Poaceae</taxon>
        <taxon>PACMAD clade</taxon>
        <taxon>Arundinoideae</taxon>
        <taxon>Arundineae</taxon>
        <taxon>Arundo</taxon>
    </lineage>
</organism>
<dbReference type="AlphaFoldDB" id="A0A0A9D233"/>
<proteinExistence type="predicted"/>
<reference evidence="1" key="1">
    <citation type="submission" date="2014-09" db="EMBL/GenBank/DDBJ databases">
        <authorList>
            <person name="Magalhaes I.L.F."/>
            <person name="Oliveira U."/>
            <person name="Santos F.R."/>
            <person name="Vidigal T.H.D.A."/>
            <person name="Brescovit A.D."/>
            <person name="Santos A.J."/>
        </authorList>
    </citation>
    <scope>NUCLEOTIDE SEQUENCE</scope>
    <source>
        <tissue evidence="1">Shoot tissue taken approximately 20 cm above the soil surface</tissue>
    </source>
</reference>
<dbReference type="EMBL" id="GBRH01218195">
    <property type="protein sequence ID" value="JAD79700.1"/>
    <property type="molecule type" value="Transcribed_RNA"/>
</dbReference>
<protein>
    <submittedName>
        <fullName evidence="1">Uncharacterized protein</fullName>
    </submittedName>
</protein>
<sequence length="79" mass="9250">MSVSNALVGGQSMSNLFLSTRLNKIDFLLSWHLSSPDIALQRESWEQLVNKQPLLKMRLQNGRRNMSQLLCRLKLHWRD</sequence>
<accession>A0A0A9D233</accession>
<evidence type="ECO:0000313" key="1">
    <source>
        <dbReference type="EMBL" id="JAD79700.1"/>
    </source>
</evidence>
<name>A0A0A9D233_ARUDO</name>
<reference evidence="1" key="2">
    <citation type="journal article" date="2015" name="Data Brief">
        <title>Shoot transcriptome of the giant reed, Arundo donax.</title>
        <authorList>
            <person name="Barrero R.A."/>
            <person name="Guerrero F.D."/>
            <person name="Moolhuijzen P."/>
            <person name="Goolsby J.A."/>
            <person name="Tidwell J."/>
            <person name="Bellgard S.E."/>
            <person name="Bellgard M.I."/>
        </authorList>
    </citation>
    <scope>NUCLEOTIDE SEQUENCE</scope>
    <source>
        <tissue evidence="1">Shoot tissue taken approximately 20 cm above the soil surface</tissue>
    </source>
</reference>